<protein>
    <submittedName>
        <fullName evidence="1">Uncharacterized protein</fullName>
    </submittedName>
</protein>
<evidence type="ECO:0000313" key="1">
    <source>
        <dbReference type="EMBL" id="ERL56414.1"/>
    </source>
</evidence>
<dbReference type="OrthoDB" id="9935606at2"/>
<keyword evidence="2" id="KW-1185">Reference proteome</keyword>
<dbReference type="Proteomes" id="UP000016761">
    <property type="component" value="Unassembled WGS sequence"/>
</dbReference>
<sequence>MTHLNQNSQQPPENQLSKTQSWQRFLLKTMLGVLLPYLLSPPDISIYIYHITIALPHNDSVRTALTDTYHN</sequence>
<proteinExistence type="predicted"/>
<evidence type="ECO:0000313" key="2">
    <source>
        <dbReference type="Proteomes" id="UP000016761"/>
    </source>
</evidence>
<reference evidence="1 2" key="1">
    <citation type="journal article" date="2013" name="Genome Announc.">
        <title>Draft Genome Sequence of Psychrobacter aquaticus Strain CMS 56T, Isolated from a Cyanobacterial Mat Sample Collected from Water Bodies in the McMurdo Dry Valley Region of Antarctica.</title>
        <authorList>
            <person name="Reddy G.S."/>
            <person name="Ara S."/>
            <person name="Singh A."/>
            <person name="Kumar Pinnaka A."/>
            <person name="Shivaji S."/>
        </authorList>
    </citation>
    <scope>NUCLEOTIDE SEQUENCE [LARGE SCALE GENOMIC DNA]</scope>
    <source>
        <strain evidence="1 2">CMS 56</strain>
    </source>
</reference>
<gene>
    <name evidence="1" type="ORF">M917_0692</name>
</gene>
<dbReference type="RefSeq" id="WP_021813355.1">
    <property type="nucleotide sequence ID" value="NZ_AUSW01000014.1"/>
</dbReference>
<organism evidence="1 2">
    <name type="scientific">Psychrobacter aquaticus CMS 56</name>
    <dbReference type="NCBI Taxonomy" id="1354303"/>
    <lineage>
        <taxon>Bacteria</taxon>
        <taxon>Pseudomonadati</taxon>
        <taxon>Pseudomonadota</taxon>
        <taxon>Gammaproteobacteria</taxon>
        <taxon>Moraxellales</taxon>
        <taxon>Moraxellaceae</taxon>
        <taxon>Psychrobacter</taxon>
    </lineage>
</organism>
<dbReference type="AlphaFoldDB" id="U4TCD7"/>
<comment type="caution">
    <text evidence="1">The sequence shown here is derived from an EMBL/GenBank/DDBJ whole genome shotgun (WGS) entry which is preliminary data.</text>
</comment>
<name>U4TCD7_9GAMM</name>
<accession>U4TCD7</accession>
<dbReference type="PATRIC" id="fig|1354303.4.peg.681"/>
<dbReference type="EMBL" id="AUSW01000014">
    <property type="protein sequence ID" value="ERL56414.1"/>
    <property type="molecule type" value="Genomic_DNA"/>
</dbReference>